<name>A0A413VJN0_9BACE</name>
<reference evidence="3 4" key="1">
    <citation type="submission" date="2018-08" db="EMBL/GenBank/DDBJ databases">
        <title>A genome reference for cultivated species of the human gut microbiota.</title>
        <authorList>
            <person name="Zou Y."/>
            <person name="Xue W."/>
            <person name="Luo G."/>
        </authorList>
    </citation>
    <scope>NUCLEOTIDE SEQUENCE [LARGE SCALE GENOMIC DNA]</scope>
    <source>
        <strain evidence="3 4">AM40-30BH</strain>
    </source>
</reference>
<dbReference type="EMBL" id="QSGO01000014">
    <property type="protein sequence ID" value="RHB33759.1"/>
    <property type="molecule type" value="Genomic_DNA"/>
</dbReference>
<evidence type="ECO:0000256" key="1">
    <source>
        <dbReference type="SAM" id="SignalP"/>
    </source>
</evidence>
<dbReference type="Gene3D" id="2.160.20.110">
    <property type="match status" value="1"/>
</dbReference>
<evidence type="ECO:0000313" key="3">
    <source>
        <dbReference type="EMBL" id="RHB33759.1"/>
    </source>
</evidence>
<dbReference type="AlphaFoldDB" id="A0A413VJN0"/>
<proteinExistence type="predicted"/>
<dbReference type="Pfam" id="PF07581">
    <property type="entry name" value="Glug"/>
    <property type="match status" value="1"/>
</dbReference>
<dbReference type="Proteomes" id="UP000284379">
    <property type="component" value="Unassembled WGS sequence"/>
</dbReference>
<protein>
    <submittedName>
        <fullName evidence="3">T9SS C-terminal target domain-containing protein</fullName>
    </submittedName>
</protein>
<dbReference type="RefSeq" id="WP_122201931.1">
    <property type="nucleotide sequence ID" value="NZ_CABJFV010000014.1"/>
</dbReference>
<gene>
    <name evidence="3" type="ORF">DW888_15580</name>
</gene>
<evidence type="ECO:0000259" key="2">
    <source>
        <dbReference type="Pfam" id="PF07581"/>
    </source>
</evidence>
<accession>A0A413VJN0</accession>
<dbReference type="InterPro" id="IPR011493">
    <property type="entry name" value="GLUG"/>
</dbReference>
<dbReference type="InterPro" id="IPR026444">
    <property type="entry name" value="Secre_tail"/>
</dbReference>
<keyword evidence="1" id="KW-0732">Signal</keyword>
<comment type="caution">
    <text evidence="3">The sequence shown here is derived from an EMBL/GenBank/DDBJ whole genome shotgun (WGS) entry which is preliminary data.</text>
</comment>
<sequence length="440" mass="47191">MKKCYVLLLFTMLGFTINAQSVWDGTAMTWTKGDGTSTNPYLIENGQHLAYLSEQVRNGETYKNKFFKLNNDLDMGATADHKFTPIGVFDEYTDSSKPELGIVDDSKYFLGVFDGNNKKIDNIHVFFIDEQSVGGTGLFACISTGAAIKNLGIGENSIIEGGDGTGSLVGNMKGGIIENCYNEGLVTGIGGSFGTGGLIGVGEYGKITNCYNTGMVKGVSDVGGIVGYVDKNFTIDNCYNCGMINASGLFVGGLVGLMYAGTITNSYNIGMISDGPLFVNAIVGATDMDPFVIKNCYYSKELTNIGEEITNGISEKSVEEMKAASFITLLNGGQNPIAWTADTRNINGGFPILVWQSSPVTGIQNASEKTDCNIYVVDKSIVVECSENVPCQMNVINLNGKIINSQTFLKNNSLNITDSGIYIVTVNINSQQYTSKVVIK</sequence>
<feature type="chain" id="PRO_5019586658" evidence="1">
    <location>
        <begin position="20"/>
        <end position="440"/>
    </location>
</feature>
<evidence type="ECO:0000313" key="4">
    <source>
        <dbReference type="Proteomes" id="UP000284379"/>
    </source>
</evidence>
<organism evidence="3 4">
    <name type="scientific">Bacteroides nordii</name>
    <dbReference type="NCBI Taxonomy" id="291645"/>
    <lineage>
        <taxon>Bacteria</taxon>
        <taxon>Pseudomonadati</taxon>
        <taxon>Bacteroidota</taxon>
        <taxon>Bacteroidia</taxon>
        <taxon>Bacteroidales</taxon>
        <taxon>Bacteroidaceae</taxon>
        <taxon>Bacteroides</taxon>
    </lineage>
</organism>
<dbReference type="NCBIfam" id="TIGR04183">
    <property type="entry name" value="Por_Secre_tail"/>
    <property type="match status" value="1"/>
</dbReference>
<feature type="domain" description="GLUG" evidence="2">
    <location>
        <begin position="191"/>
        <end position="214"/>
    </location>
</feature>
<feature type="signal peptide" evidence="1">
    <location>
        <begin position="1"/>
        <end position="19"/>
    </location>
</feature>